<dbReference type="Pfam" id="PF00078">
    <property type="entry name" value="RVT_1"/>
    <property type="match status" value="1"/>
</dbReference>
<evidence type="ECO:0000256" key="4">
    <source>
        <dbReference type="ARBA" id="ARBA00022722"/>
    </source>
</evidence>
<keyword evidence="3" id="KW-0548">Nucleotidyltransferase</keyword>
<dbReference type="SUPFAM" id="SSF56672">
    <property type="entry name" value="DNA/RNA polymerases"/>
    <property type="match status" value="1"/>
</dbReference>
<evidence type="ECO:0000256" key="7">
    <source>
        <dbReference type="ARBA" id="ARBA00022918"/>
    </source>
</evidence>
<organism evidence="10">
    <name type="scientific">Papaver somniferum</name>
    <name type="common">Opium poppy</name>
    <dbReference type="NCBI Taxonomy" id="3469"/>
    <lineage>
        <taxon>Eukaryota</taxon>
        <taxon>Viridiplantae</taxon>
        <taxon>Streptophyta</taxon>
        <taxon>Embryophyta</taxon>
        <taxon>Tracheophyta</taxon>
        <taxon>Spermatophyta</taxon>
        <taxon>Magnoliopsida</taxon>
        <taxon>Ranunculales</taxon>
        <taxon>Papaveraceae</taxon>
        <taxon>Papaveroideae</taxon>
        <taxon>Papaver</taxon>
    </lineage>
</organism>
<keyword evidence="10" id="KW-0560">Oxidoreductase</keyword>
<dbReference type="PROSITE" id="PS50878">
    <property type="entry name" value="RT_POL"/>
    <property type="match status" value="1"/>
</dbReference>
<evidence type="ECO:0000256" key="1">
    <source>
        <dbReference type="ARBA" id="ARBA00022670"/>
    </source>
</evidence>
<evidence type="ECO:0000259" key="9">
    <source>
        <dbReference type="PROSITE" id="PS50878"/>
    </source>
</evidence>
<keyword evidence="6" id="KW-0378">Hydrolase</keyword>
<keyword evidence="10" id="KW-0575">Peroxidase</keyword>
<keyword evidence="8" id="KW-0812">Transmembrane</keyword>
<dbReference type="CDD" id="cd01647">
    <property type="entry name" value="RT_LTR"/>
    <property type="match status" value="1"/>
</dbReference>
<name>A0A5B7LJS6_PAPSO</name>
<dbReference type="Gene3D" id="3.10.10.10">
    <property type="entry name" value="HIV Type 1 Reverse Transcriptase, subunit A, domain 1"/>
    <property type="match status" value="1"/>
</dbReference>
<evidence type="ECO:0000256" key="3">
    <source>
        <dbReference type="ARBA" id="ARBA00022695"/>
    </source>
</evidence>
<protein>
    <submittedName>
        <fullName evidence="10">Peroxidase 64</fullName>
    </submittedName>
</protein>
<keyword evidence="4" id="KW-0540">Nuclease</keyword>
<evidence type="ECO:0000313" key="10">
    <source>
        <dbReference type="EMBL" id="QBG82614.1"/>
    </source>
</evidence>
<dbReference type="PANTHER" id="PTHR24559">
    <property type="entry name" value="TRANSPOSON TY3-I GAG-POL POLYPROTEIN"/>
    <property type="match status" value="1"/>
</dbReference>
<feature type="transmembrane region" description="Helical" evidence="8">
    <location>
        <begin position="12"/>
        <end position="37"/>
    </location>
</feature>
<feature type="domain" description="Reverse transcriptase" evidence="9">
    <location>
        <begin position="168"/>
        <end position="347"/>
    </location>
</feature>
<dbReference type="InterPro" id="IPR043502">
    <property type="entry name" value="DNA/RNA_pol_sf"/>
</dbReference>
<dbReference type="InterPro" id="IPR000477">
    <property type="entry name" value="RT_dom"/>
</dbReference>
<proteinExistence type="predicted"/>
<dbReference type="PANTHER" id="PTHR24559:SF444">
    <property type="entry name" value="REVERSE TRANSCRIPTASE DOMAIN-CONTAINING PROTEIN"/>
    <property type="match status" value="1"/>
</dbReference>
<keyword evidence="2" id="KW-0808">Transferase</keyword>
<dbReference type="GO" id="GO:0004519">
    <property type="term" value="F:endonuclease activity"/>
    <property type="evidence" value="ECO:0007669"/>
    <property type="project" value="UniProtKB-KW"/>
</dbReference>
<evidence type="ECO:0000256" key="5">
    <source>
        <dbReference type="ARBA" id="ARBA00022759"/>
    </source>
</evidence>
<dbReference type="GO" id="GO:0004601">
    <property type="term" value="F:peroxidase activity"/>
    <property type="evidence" value="ECO:0007669"/>
    <property type="project" value="UniProtKB-KW"/>
</dbReference>
<dbReference type="GO" id="GO:0008233">
    <property type="term" value="F:peptidase activity"/>
    <property type="evidence" value="ECO:0007669"/>
    <property type="project" value="UniProtKB-KW"/>
</dbReference>
<dbReference type="AlphaFoldDB" id="A0A5B7LJS6"/>
<keyword evidence="8" id="KW-1133">Transmembrane helix</keyword>
<keyword evidence="7" id="KW-0695">RNA-directed DNA polymerase</keyword>
<sequence length="437" mass="50884">MSIQGVRITIDFYLLPLGGYDVFLFAQWLSTLGPILWDFSKMQMKFQIEGKDVLLNGITPKEDKVVGEQEIVQEIKKKKEGVILQICSLSMQDTVTQGTTPPTSVNPELHNVLQLYKDVFDEPKSFPPPRSHAHVIPLKPGSGPVCVRSYHYPHFQKNEIERLVSDMLKSGVIRPSQSPYFSPVILVEKHDGSWRLCIDYRSLNQNTIKEKFPILIIDDLLDELHGEKYFTKLDLRSIYHQIRMHPHDISKTAFRTHQGHYEFLVMPFGLTNAPSTFQSLMNEVFRDYLRKFILVFFDDIFLYSKSWEEHIEHIKIVLSILMTNKLYVKKEKCTFGQEEVKYLGHVISRECVEMDPDKVATVLDWPKPRTLKALRGFLGLTRYYRKFIQDYGKIARPLTQMLKKGGFKWNPMAEKSFELLKKVMTQAPVLYLPNFSE</sequence>
<dbReference type="InterPro" id="IPR053134">
    <property type="entry name" value="RNA-dir_DNA_polymerase"/>
</dbReference>
<keyword evidence="1" id="KW-0645">Protease</keyword>
<accession>A0A5B7LJS6</accession>
<dbReference type="FunFam" id="3.10.10.10:FF:000007">
    <property type="entry name" value="Retrovirus-related Pol polyprotein from transposon 17.6-like Protein"/>
    <property type="match status" value="1"/>
</dbReference>
<evidence type="ECO:0000256" key="6">
    <source>
        <dbReference type="ARBA" id="ARBA00022801"/>
    </source>
</evidence>
<dbReference type="EMBL" id="MH838002">
    <property type="protein sequence ID" value="QBG82614.1"/>
    <property type="molecule type" value="Genomic_DNA"/>
</dbReference>
<keyword evidence="5" id="KW-0255">Endonuclease</keyword>
<dbReference type="GO" id="GO:0003964">
    <property type="term" value="F:RNA-directed DNA polymerase activity"/>
    <property type="evidence" value="ECO:0007669"/>
    <property type="project" value="UniProtKB-KW"/>
</dbReference>
<dbReference type="GO" id="GO:0006508">
    <property type="term" value="P:proteolysis"/>
    <property type="evidence" value="ECO:0007669"/>
    <property type="project" value="UniProtKB-KW"/>
</dbReference>
<dbReference type="FunFam" id="3.30.70.270:FF:000020">
    <property type="entry name" value="Transposon Tf2-6 polyprotein-like Protein"/>
    <property type="match status" value="1"/>
</dbReference>
<dbReference type="Gene3D" id="3.30.70.270">
    <property type="match status" value="2"/>
</dbReference>
<reference evidence="10" key="1">
    <citation type="journal article" date="2019" name="Plant Physiol.">
        <title>Purine permease-type benzylisoquinoline alkaloid transporters in opium poppy.</title>
        <authorList>
            <person name="Dastmalchi M."/>
            <person name="Chang L."/>
            <person name="Chen R."/>
            <person name="Yu L."/>
            <person name="Chen X."/>
            <person name="Hagel J."/>
            <person name="Facchini P.J."/>
        </authorList>
    </citation>
    <scope>NUCLEOTIDE SEQUENCE</scope>
</reference>
<dbReference type="InterPro" id="IPR043128">
    <property type="entry name" value="Rev_trsase/Diguanyl_cyclase"/>
</dbReference>
<keyword evidence="8" id="KW-0472">Membrane</keyword>
<evidence type="ECO:0000256" key="8">
    <source>
        <dbReference type="SAM" id="Phobius"/>
    </source>
</evidence>
<evidence type="ECO:0000256" key="2">
    <source>
        <dbReference type="ARBA" id="ARBA00022679"/>
    </source>
</evidence>